<dbReference type="AlphaFoldDB" id="A0A8J7HNZ4"/>
<accession>A0A8J7HNZ4</accession>
<keyword evidence="1" id="KW-0175">Coiled coil</keyword>
<organism evidence="2 3">
    <name type="scientific">Amazonocrinis nigriterrae CENA67</name>
    <dbReference type="NCBI Taxonomy" id="2794033"/>
    <lineage>
        <taxon>Bacteria</taxon>
        <taxon>Bacillati</taxon>
        <taxon>Cyanobacteriota</taxon>
        <taxon>Cyanophyceae</taxon>
        <taxon>Nostocales</taxon>
        <taxon>Nostocaceae</taxon>
        <taxon>Amazonocrinis</taxon>
        <taxon>Amazonocrinis nigriterrae</taxon>
    </lineage>
</organism>
<dbReference type="EMBL" id="JAECZC010000007">
    <property type="protein sequence ID" value="MBH8561645.1"/>
    <property type="molecule type" value="Genomic_DNA"/>
</dbReference>
<name>A0A8J7HNZ4_9NOST</name>
<feature type="coiled-coil region" evidence="1">
    <location>
        <begin position="5"/>
        <end position="32"/>
    </location>
</feature>
<evidence type="ECO:0000313" key="3">
    <source>
        <dbReference type="Proteomes" id="UP000632766"/>
    </source>
</evidence>
<comment type="caution">
    <text evidence="2">The sequence shown here is derived from an EMBL/GenBank/DDBJ whole genome shotgun (WGS) entry which is preliminary data.</text>
</comment>
<reference evidence="2 3" key="1">
    <citation type="journal article" date="2021" name="Int. J. Syst. Evol. Microbiol.">
        <title>Amazonocrinis nigriterrae gen. nov., sp. nov., Atlanticothrix silvestris gen. nov., sp. nov. and Dendronalium phyllosphericum gen. nov., sp. nov., nostocacean cyanobacteria from Brazilian environments.</title>
        <authorList>
            <person name="Alvarenga D.O."/>
            <person name="Andreote A.P.D."/>
            <person name="Branco L.H.Z."/>
            <person name="Delbaje E."/>
            <person name="Cruz R.B."/>
            <person name="Varani A.M."/>
            <person name="Fiore M.F."/>
        </authorList>
    </citation>
    <scope>NUCLEOTIDE SEQUENCE [LARGE SCALE GENOMIC DNA]</scope>
    <source>
        <strain evidence="2 3">CENA67</strain>
    </source>
</reference>
<dbReference type="RefSeq" id="WP_198123651.1">
    <property type="nucleotide sequence ID" value="NZ_JAECZC010000007.1"/>
</dbReference>
<sequence>MSEPCKDIDAALRQLNAAIDRQNARFRDLEKKQQACCDNKNNSSNSGLEARVKRLESYCNSIEQLFKDIQQTVNTISSFFKGG</sequence>
<protein>
    <submittedName>
        <fullName evidence="2">Uncharacterized protein</fullName>
    </submittedName>
</protein>
<dbReference type="Proteomes" id="UP000632766">
    <property type="component" value="Unassembled WGS sequence"/>
</dbReference>
<gene>
    <name evidence="2" type="ORF">I8748_05535</name>
</gene>
<evidence type="ECO:0000313" key="2">
    <source>
        <dbReference type="EMBL" id="MBH8561645.1"/>
    </source>
</evidence>
<keyword evidence="3" id="KW-1185">Reference proteome</keyword>
<proteinExistence type="predicted"/>
<evidence type="ECO:0000256" key="1">
    <source>
        <dbReference type="SAM" id="Coils"/>
    </source>
</evidence>